<sequence>MARRKKNMTYEEELVFLESEIANTEETLKQLKSRKKELEKVKEQEELKALYDAIKGSGKTVEEVIATL</sequence>
<gene>
    <name evidence="2" type="ORF">H9763_11695</name>
</gene>
<organism evidence="2 3">
    <name type="scientific">Candidatus Eisenbergiella merdigallinarum</name>
    <dbReference type="NCBI Taxonomy" id="2838552"/>
    <lineage>
        <taxon>Bacteria</taxon>
        <taxon>Bacillati</taxon>
        <taxon>Bacillota</taxon>
        <taxon>Clostridia</taxon>
        <taxon>Lachnospirales</taxon>
        <taxon>Lachnospiraceae</taxon>
        <taxon>Eisenbergiella</taxon>
    </lineage>
</organism>
<evidence type="ECO:0000313" key="3">
    <source>
        <dbReference type="Proteomes" id="UP000886883"/>
    </source>
</evidence>
<accession>A0A9D2MTD7</accession>
<keyword evidence="2" id="KW-0282">Flagellum</keyword>
<proteinExistence type="predicted"/>
<feature type="coiled-coil region" evidence="1">
    <location>
        <begin position="7"/>
        <end position="48"/>
    </location>
</feature>
<dbReference type="Proteomes" id="UP000886883">
    <property type="component" value="Unassembled WGS sequence"/>
</dbReference>
<keyword evidence="2" id="KW-0969">Cilium</keyword>
<evidence type="ECO:0000313" key="2">
    <source>
        <dbReference type="EMBL" id="HJB92111.1"/>
    </source>
</evidence>
<reference evidence="2" key="1">
    <citation type="journal article" date="2021" name="PeerJ">
        <title>Extensive microbial diversity within the chicken gut microbiome revealed by metagenomics and culture.</title>
        <authorList>
            <person name="Gilroy R."/>
            <person name="Ravi A."/>
            <person name="Getino M."/>
            <person name="Pursley I."/>
            <person name="Horton D.L."/>
            <person name="Alikhan N.F."/>
            <person name="Baker D."/>
            <person name="Gharbi K."/>
            <person name="Hall N."/>
            <person name="Watson M."/>
            <person name="Adriaenssens E.M."/>
            <person name="Foster-Nyarko E."/>
            <person name="Jarju S."/>
            <person name="Secka A."/>
            <person name="Antonio M."/>
            <person name="Oren A."/>
            <person name="Chaudhuri R.R."/>
            <person name="La Ragione R."/>
            <person name="Hildebrand F."/>
            <person name="Pallen M.J."/>
        </authorList>
    </citation>
    <scope>NUCLEOTIDE SEQUENCE</scope>
    <source>
        <strain evidence="2">USAMLcec3-2134</strain>
    </source>
</reference>
<protein>
    <submittedName>
        <fullName evidence="2">Flagellar export protein FliJ</fullName>
    </submittedName>
</protein>
<evidence type="ECO:0000256" key="1">
    <source>
        <dbReference type="SAM" id="Coils"/>
    </source>
</evidence>
<comment type="caution">
    <text evidence="2">The sequence shown here is derived from an EMBL/GenBank/DDBJ whole genome shotgun (WGS) entry which is preliminary data.</text>
</comment>
<keyword evidence="2" id="KW-0966">Cell projection</keyword>
<keyword evidence="1" id="KW-0175">Coiled coil</keyword>
<dbReference type="AlphaFoldDB" id="A0A9D2MTD7"/>
<reference evidence="2" key="2">
    <citation type="submission" date="2021-04" db="EMBL/GenBank/DDBJ databases">
        <authorList>
            <person name="Gilroy R."/>
        </authorList>
    </citation>
    <scope>NUCLEOTIDE SEQUENCE</scope>
    <source>
        <strain evidence="2">USAMLcec3-2134</strain>
    </source>
</reference>
<dbReference type="EMBL" id="DWXE01000043">
    <property type="protein sequence ID" value="HJB92111.1"/>
    <property type="molecule type" value="Genomic_DNA"/>
</dbReference>
<name>A0A9D2MTD7_9FIRM</name>